<dbReference type="PANTHER" id="PTHR22943:SF253">
    <property type="entry name" value="SEVEN TM RECEPTOR"/>
    <property type="match status" value="1"/>
</dbReference>
<keyword evidence="6" id="KW-0552">Olfaction</keyword>
<evidence type="ECO:0000256" key="16">
    <source>
        <dbReference type="ARBA" id="ARBA00067967"/>
    </source>
</evidence>
<comment type="caution">
    <text evidence="20">The sequence shown here is derived from an EMBL/GenBank/DDBJ whole genome shotgun (WGS) entry which is preliminary data.</text>
</comment>
<reference evidence="21" key="1">
    <citation type="submission" date="2017-10" db="EMBL/GenBank/DDBJ databases">
        <title>Rapid genome shrinkage in a self-fertile nematode reveals novel sperm competition proteins.</title>
        <authorList>
            <person name="Yin D."/>
            <person name="Schwarz E.M."/>
            <person name="Thomas C.G."/>
            <person name="Felde R.L."/>
            <person name="Korf I.F."/>
            <person name="Cutter A.D."/>
            <person name="Schartner C.M."/>
            <person name="Ralston E.J."/>
            <person name="Meyer B.J."/>
            <person name="Haag E.S."/>
        </authorList>
    </citation>
    <scope>NUCLEOTIDE SEQUENCE [LARGE SCALE GENOMIC DNA]</scope>
    <source>
        <strain evidence="21">JU1422</strain>
    </source>
</reference>
<feature type="transmembrane region" description="Helical" evidence="19">
    <location>
        <begin position="86"/>
        <end position="110"/>
    </location>
</feature>
<evidence type="ECO:0000256" key="7">
    <source>
        <dbReference type="ARBA" id="ARBA00022989"/>
    </source>
</evidence>
<evidence type="ECO:0000256" key="12">
    <source>
        <dbReference type="ARBA" id="ARBA00023273"/>
    </source>
</evidence>
<evidence type="ECO:0000256" key="1">
    <source>
        <dbReference type="ARBA" id="ARBA00004272"/>
    </source>
</evidence>
<keyword evidence="4" id="KW-0716">Sensory transduction</keyword>
<keyword evidence="11" id="KW-0325">Glycoprotein</keyword>
<dbReference type="GO" id="GO:0038022">
    <property type="term" value="F:G protein-coupled olfactory receptor activity"/>
    <property type="evidence" value="ECO:0007669"/>
    <property type="project" value="TreeGrafter"/>
</dbReference>
<dbReference type="FunFam" id="1.20.1070.10:FF:000128">
    <property type="entry name" value="Seven TM Receptor"/>
    <property type="match status" value="1"/>
</dbReference>
<feature type="transmembrane region" description="Helical" evidence="19">
    <location>
        <begin position="247"/>
        <end position="275"/>
    </location>
</feature>
<comment type="similarity">
    <text evidence="14">Belongs to the nematode receptor-like protein str family.</text>
</comment>
<gene>
    <name evidence="20" type="primary">Cnig_chr_X.g25024</name>
    <name evidence="20" type="ORF">B9Z55_025024</name>
</gene>
<evidence type="ECO:0000256" key="11">
    <source>
        <dbReference type="ARBA" id="ARBA00023180"/>
    </source>
</evidence>
<evidence type="ECO:0000256" key="3">
    <source>
        <dbReference type="ARBA" id="ARBA00022500"/>
    </source>
</evidence>
<dbReference type="PANTHER" id="PTHR22943">
    <property type="entry name" value="7-TRANSMEMBRANE DOMAIN RECEPTOR C.ELEGANS"/>
    <property type="match status" value="1"/>
</dbReference>
<dbReference type="SUPFAM" id="SSF81321">
    <property type="entry name" value="Family A G protein-coupled receptor-like"/>
    <property type="match status" value="1"/>
</dbReference>
<proteinExistence type="inferred from homology"/>
<evidence type="ECO:0000256" key="10">
    <source>
        <dbReference type="ARBA" id="ARBA00023170"/>
    </source>
</evidence>
<keyword evidence="5 19" id="KW-0812">Transmembrane</keyword>
<keyword evidence="3" id="KW-0145">Chemotaxis</keyword>
<comment type="subcellular location">
    <subcellularLocation>
        <location evidence="1">Cell projection</location>
        <location evidence="1">Cilium membrane</location>
        <topology evidence="1">Multi-pass membrane protein</topology>
    </subcellularLocation>
</comment>
<comment type="subunit">
    <text evidence="15">Interacts with odr-4.</text>
</comment>
<dbReference type="InterPro" id="IPR019428">
    <property type="entry name" value="7TM_GPCR_serpentine_rcpt_Str"/>
</dbReference>
<dbReference type="GO" id="GO:0006935">
    <property type="term" value="P:chemotaxis"/>
    <property type="evidence" value="ECO:0007669"/>
    <property type="project" value="UniProtKB-KW"/>
</dbReference>
<evidence type="ECO:0000256" key="17">
    <source>
        <dbReference type="ARBA" id="ARBA00078653"/>
    </source>
</evidence>
<dbReference type="AlphaFoldDB" id="A0A2G5SWT6"/>
<evidence type="ECO:0000256" key="8">
    <source>
        <dbReference type="ARBA" id="ARBA00023069"/>
    </source>
</evidence>
<sequence>MDADKLVQYIQYGGFISAQAINVVLLYLLHFRANISFGRYRVLMMVFSVFAMVYSLIEILTLPIMFCKGRSLILGSDGPFTLYRPIGVPLIAVYCGSFGLCISLLALQFYYRYIAVCRADKLYYFEGKRIILTIAPCFLIFVAWTCNVQFLMGYDEEKENIYHDVLFQSYHVDSHKVSFISMLYKSPATETSPEHWNFDQLIPFFMCCLIMDSCFFAIIYYGSKAFMQMRNCVTEMSKKTKELNRQLFLTLGIQTLLPLITMYVPVGCFIILPIFGVELGVEANKTGAFIGIYPALDPLIAILLIKDFRSYVFCQKRKLTKVSTTSGFANKTASTFQAA</sequence>
<keyword evidence="8" id="KW-0969">Cilium</keyword>
<evidence type="ECO:0000256" key="4">
    <source>
        <dbReference type="ARBA" id="ARBA00022606"/>
    </source>
</evidence>
<evidence type="ECO:0000256" key="6">
    <source>
        <dbReference type="ARBA" id="ARBA00022725"/>
    </source>
</evidence>
<keyword evidence="2" id="KW-1003">Cell membrane</keyword>
<dbReference type="Pfam" id="PF10326">
    <property type="entry name" value="7TM_GPCR_Str"/>
    <property type="match status" value="1"/>
</dbReference>
<organism evidence="20 21">
    <name type="scientific">Caenorhabditis nigoni</name>
    <dbReference type="NCBI Taxonomy" id="1611254"/>
    <lineage>
        <taxon>Eukaryota</taxon>
        <taxon>Metazoa</taxon>
        <taxon>Ecdysozoa</taxon>
        <taxon>Nematoda</taxon>
        <taxon>Chromadorea</taxon>
        <taxon>Rhabditida</taxon>
        <taxon>Rhabditina</taxon>
        <taxon>Rhabditomorpha</taxon>
        <taxon>Rhabditoidea</taxon>
        <taxon>Rhabditidae</taxon>
        <taxon>Peloderinae</taxon>
        <taxon>Caenorhabditis</taxon>
    </lineage>
</organism>
<evidence type="ECO:0000256" key="19">
    <source>
        <dbReference type="SAM" id="Phobius"/>
    </source>
</evidence>
<evidence type="ECO:0000256" key="18">
    <source>
        <dbReference type="ARBA" id="ARBA00082489"/>
    </source>
</evidence>
<evidence type="ECO:0000256" key="15">
    <source>
        <dbReference type="ARBA" id="ARBA00064300"/>
    </source>
</evidence>
<feature type="transmembrane region" description="Helical" evidence="19">
    <location>
        <begin position="287"/>
        <end position="308"/>
    </location>
</feature>
<evidence type="ECO:0000256" key="5">
    <source>
        <dbReference type="ARBA" id="ARBA00022692"/>
    </source>
</evidence>
<feature type="transmembrane region" description="Helical" evidence="19">
    <location>
        <begin position="201"/>
        <end position="221"/>
    </location>
</feature>
<evidence type="ECO:0000256" key="9">
    <source>
        <dbReference type="ARBA" id="ARBA00023136"/>
    </source>
</evidence>
<keyword evidence="10" id="KW-0675">Receptor</keyword>
<feature type="transmembrane region" description="Helical" evidence="19">
    <location>
        <begin position="130"/>
        <end position="152"/>
    </location>
</feature>
<evidence type="ECO:0000256" key="14">
    <source>
        <dbReference type="ARBA" id="ARBA00061678"/>
    </source>
</evidence>
<accession>A0A2G5SWT6</accession>
<keyword evidence="21" id="KW-1185">Reference proteome</keyword>
<evidence type="ECO:0000313" key="21">
    <source>
        <dbReference type="Proteomes" id="UP000230233"/>
    </source>
</evidence>
<evidence type="ECO:0000256" key="13">
    <source>
        <dbReference type="ARBA" id="ARBA00054965"/>
    </source>
</evidence>
<dbReference type="EMBL" id="PDUG01000006">
    <property type="protein sequence ID" value="PIC19490.1"/>
    <property type="molecule type" value="Genomic_DNA"/>
</dbReference>
<dbReference type="Proteomes" id="UP000230233">
    <property type="component" value="Chromosome X"/>
</dbReference>
<dbReference type="OrthoDB" id="5819344at2759"/>
<dbReference type="GO" id="GO:0060170">
    <property type="term" value="C:ciliary membrane"/>
    <property type="evidence" value="ECO:0007669"/>
    <property type="project" value="UniProtKB-SubCell"/>
</dbReference>
<protein>
    <recommendedName>
        <fullName evidence="16">Serpentine receptor class r-10</fullName>
    </recommendedName>
    <alternativeName>
        <fullName evidence="17">Odorant response abnormal protein 10</fullName>
    </alternativeName>
    <alternativeName>
        <fullName evidence="18">Olfactory receptor 10</fullName>
    </alternativeName>
</protein>
<dbReference type="STRING" id="1611254.A0A2G5SWT6"/>
<keyword evidence="9 19" id="KW-0472">Membrane</keyword>
<comment type="function">
    <text evidence="13">An odorant receptor which affects chemotaxis to the volatile odorant diacetyl. Specifies AWA neuronal cell fate via the odr-7 pathway.</text>
</comment>
<dbReference type="GO" id="GO:0042048">
    <property type="term" value="P:olfactory behavior"/>
    <property type="evidence" value="ECO:0007669"/>
    <property type="project" value="TreeGrafter"/>
</dbReference>
<feature type="transmembrane region" description="Helical" evidence="19">
    <location>
        <begin position="42"/>
        <end position="66"/>
    </location>
</feature>
<keyword evidence="12" id="KW-0966">Cell projection</keyword>
<keyword evidence="7 19" id="KW-1133">Transmembrane helix</keyword>
<feature type="transmembrane region" description="Helical" evidence="19">
    <location>
        <begin position="12"/>
        <end position="30"/>
    </location>
</feature>
<evidence type="ECO:0000313" key="20">
    <source>
        <dbReference type="EMBL" id="PIC19490.1"/>
    </source>
</evidence>
<name>A0A2G5SWT6_9PELO</name>
<evidence type="ECO:0000256" key="2">
    <source>
        <dbReference type="ARBA" id="ARBA00022475"/>
    </source>
</evidence>